<dbReference type="InterPro" id="IPR034660">
    <property type="entry name" value="DinB/YfiT-like"/>
</dbReference>
<dbReference type="AlphaFoldDB" id="A0A4U2Y2F9"/>
<reference evidence="2 3" key="1">
    <citation type="submission" date="2019-04" db="EMBL/GenBank/DDBJ databases">
        <title>Whole genome sequencing of Brevibacillus sp. TGS2-1.</title>
        <authorList>
            <person name="Choi A."/>
        </authorList>
    </citation>
    <scope>NUCLEOTIDE SEQUENCE [LARGE SCALE GENOMIC DNA]</scope>
    <source>
        <strain evidence="2 3">TGS2-1</strain>
    </source>
</reference>
<comment type="caution">
    <text evidence="2">The sequence shown here is derived from an EMBL/GenBank/DDBJ whole genome shotgun (WGS) entry which is preliminary data.</text>
</comment>
<evidence type="ECO:0000259" key="1">
    <source>
        <dbReference type="Pfam" id="PF12867"/>
    </source>
</evidence>
<organism evidence="2 3">
    <name type="scientific">Brevibacillus antibioticus</name>
    <dbReference type="NCBI Taxonomy" id="2570228"/>
    <lineage>
        <taxon>Bacteria</taxon>
        <taxon>Bacillati</taxon>
        <taxon>Bacillota</taxon>
        <taxon>Bacilli</taxon>
        <taxon>Bacillales</taxon>
        <taxon>Paenibacillaceae</taxon>
        <taxon>Brevibacillus</taxon>
    </lineage>
</organism>
<name>A0A4U2Y2F9_9BACL</name>
<dbReference type="OrthoDB" id="4295522at2"/>
<evidence type="ECO:0000313" key="3">
    <source>
        <dbReference type="Proteomes" id="UP000307841"/>
    </source>
</evidence>
<evidence type="ECO:0000313" key="2">
    <source>
        <dbReference type="EMBL" id="TKI54609.1"/>
    </source>
</evidence>
<dbReference type="SUPFAM" id="SSF109854">
    <property type="entry name" value="DinB/YfiT-like putative metalloenzymes"/>
    <property type="match status" value="1"/>
</dbReference>
<dbReference type="InterPro" id="IPR024775">
    <property type="entry name" value="DinB-like"/>
</dbReference>
<protein>
    <submittedName>
        <fullName evidence="2">DinB family protein</fullName>
    </submittedName>
</protein>
<dbReference type="Proteomes" id="UP000307841">
    <property type="component" value="Unassembled WGS sequence"/>
</dbReference>
<feature type="domain" description="DinB-like" evidence="1">
    <location>
        <begin position="11"/>
        <end position="143"/>
    </location>
</feature>
<dbReference type="Pfam" id="PF12867">
    <property type="entry name" value="DinB_2"/>
    <property type="match status" value="1"/>
</dbReference>
<dbReference type="Gene3D" id="1.20.120.450">
    <property type="entry name" value="dinb family like domain"/>
    <property type="match status" value="1"/>
</dbReference>
<proteinExistence type="predicted"/>
<dbReference type="EMBL" id="SZNK01000001">
    <property type="protein sequence ID" value="TKI54609.1"/>
    <property type="molecule type" value="Genomic_DNA"/>
</dbReference>
<keyword evidence="3" id="KW-1185">Reference proteome</keyword>
<sequence length="154" mass="17881">MEKRHKVLFQQLEDYRQETLKAIDGLTEEDVNIIPDGFSNNILWNLGHIHLDQYLWIAHLTKETIPVPPGFTEWFNFGTKPADWDTPPPKLEVLVSLLQEQPQKIQTAYKDRLEEEFPATESGMHTIAQVLVRTIFHEGMHLASLHTIRRCLGK</sequence>
<dbReference type="RefSeq" id="WP_137028045.1">
    <property type="nucleotide sequence ID" value="NZ_SZNK01000001.1"/>
</dbReference>
<gene>
    <name evidence="2" type="ORF">E8L90_03705</name>
</gene>
<accession>A0A4U2Y2F9</accession>